<gene>
    <name evidence="1" type="ORF">GGX14DRAFT_391814</name>
</gene>
<reference evidence="1" key="1">
    <citation type="submission" date="2023-03" db="EMBL/GenBank/DDBJ databases">
        <title>Massive genome expansion in bonnet fungi (Mycena s.s.) driven by repeated elements and novel gene families across ecological guilds.</title>
        <authorList>
            <consortium name="Lawrence Berkeley National Laboratory"/>
            <person name="Harder C.B."/>
            <person name="Miyauchi S."/>
            <person name="Viragh M."/>
            <person name="Kuo A."/>
            <person name="Thoen E."/>
            <person name="Andreopoulos B."/>
            <person name="Lu D."/>
            <person name="Skrede I."/>
            <person name="Drula E."/>
            <person name="Henrissat B."/>
            <person name="Morin E."/>
            <person name="Kohler A."/>
            <person name="Barry K."/>
            <person name="LaButti K."/>
            <person name="Morin E."/>
            <person name="Salamov A."/>
            <person name="Lipzen A."/>
            <person name="Mereny Z."/>
            <person name="Hegedus B."/>
            <person name="Baldrian P."/>
            <person name="Stursova M."/>
            <person name="Weitz H."/>
            <person name="Taylor A."/>
            <person name="Grigoriev I.V."/>
            <person name="Nagy L.G."/>
            <person name="Martin F."/>
            <person name="Kauserud H."/>
        </authorList>
    </citation>
    <scope>NUCLEOTIDE SEQUENCE</scope>
    <source>
        <strain evidence="1">9144</strain>
    </source>
</reference>
<dbReference type="AlphaFoldDB" id="A0AAD6VLJ9"/>
<evidence type="ECO:0000313" key="2">
    <source>
        <dbReference type="Proteomes" id="UP001219525"/>
    </source>
</evidence>
<accession>A0AAD6VLJ9</accession>
<comment type="caution">
    <text evidence="1">The sequence shown here is derived from an EMBL/GenBank/DDBJ whole genome shotgun (WGS) entry which is preliminary data.</text>
</comment>
<name>A0AAD6VLJ9_9AGAR</name>
<keyword evidence="2" id="KW-1185">Reference proteome</keyword>
<dbReference type="EMBL" id="JARJCW010000017">
    <property type="protein sequence ID" value="KAJ7215376.1"/>
    <property type="molecule type" value="Genomic_DNA"/>
</dbReference>
<dbReference type="Proteomes" id="UP001219525">
    <property type="component" value="Unassembled WGS sequence"/>
</dbReference>
<organism evidence="1 2">
    <name type="scientific">Mycena pura</name>
    <dbReference type="NCBI Taxonomy" id="153505"/>
    <lineage>
        <taxon>Eukaryota</taxon>
        <taxon>Fungi</taxon>
        <taxon>Dikarya</taxon>
        <taxon>Basidiomycota</taxon>
        <taxon>Agaricomycotina</taxon>
        <taxon>Agaricomycetes</taxon>
        <taxon>Agaricomycetidae</taxon>
        <taxon>Agaricales</taxon>
        <taxon>Marasmiineae</taxon>
        <taxon>Mycenaceae</taxon>
        <taxon>Mycena</taxon>
    </lineage>
</organism>
<evidence type="ECO:0000313" key="1">
    <source>
        <dbReference type="EMBL" id="KAJ7215376.1"/>
    </source>
</evidence>
<proteinExistence type="predicted"/>
<protein>
    <submittedName>
        <fullName evidence="1">Uncharacterized protein</fullName>
    </submittedName>
</protein>
<sequence length="264" mass="29579">MVQYDSEKVAEKSIRTAWSQVTVLQSGCRRKAEEEAQEVRDRRITEVPVFGQARERQREYYCLQSTPPISTTTSENGAQMAVLQEETRMNSNQGVHVILAVKQCFEHEIGTKGCSITLRSVFRIDGDRRRRAGLEVRRAAPFLSAPLPHYAAAHLLSSPPPRLSAPQHDLICPSPARKRPETGDAASGRVITGCVRAREPLRTFRHSLEGIPSHSMESSGLFVETYIGECSEILALVILNLDRLTTRKFAQRELVTDEIIVRDA</sequence>